<dbReference type="InterPro" id="IPR000182">
    <property type="entry name" value="GNAT_dom"/>
</dbReference>
<dbReference type="InterPro" id="IPR050832">
    <property type="entry name" value="Bact_Acetyltransf"/>
</dbReference>
<keyword evidence="5" id="KW-1185">Reference proteome</keyword>
<proteinExistence type="predicted"/>
<dbReference type="Pfam" id="PF00583">
    <property type="entry name" value="Acetyltransf_1"/>
    <property type="match status" value="1"/>
</dbReference>
<evidence type="ECO:0000256" key="1">
    <source>
        <dbReference type="ARBA" id="ARBA00022679"/>
    </source>
</evidence>
<sequence length="146" mass="16245">MSNQFIVRDAITEDVSQLSTLITQLGYPCTGEEVQIRFDSVSQNSDYRTLVIIDGNAVIGMAGLVKGFWYEKNGTYVRILAFVVNEEYRGQGVGKQLIKSVEDWAVELGCNAVILSSGNRDERIGAHHFYKGLGYEIKSSGFIKQL</sequence>
<protein>
    <submittedName>
        <fullName evidence="4">GNAT family N-acetyltransferase</fullName>
    </submittedName>
</protein>
<dbReference type="CDD" id="cd04301">
    <property type="entry name" value="NAT_SF"/>
    <property type="match status" value="1"/>
</dbReference>
<evidence type="ECO:0000256" key="2">
    <source>
        <dbReference type="ARBA" id="ARBA00023315"/>
    </source>
</evidence>
<keyword evidence="2" id="KW-0012">Acyltransferase</keyword>
<gene>
    <name evidence="4" type="ORF">PQO05_11830</name>
</gene>
<dbReference type="Gene3D" id="3.40.630.30">
    <property type="match status" value="1"/>
</dbReference>
<dbReference type="SUPFAM" id="SSF55729">
    <property type="entry name" value="Acyl-CoA N-acyltransferases (Nat)"/>
    <property type="match status" value="1"/>
</dbReference>
<dbReference type="RefSeq" id="WP_273633121.1">
    <property type="nucleotide sequence ID" value="NZ_CP117167.1"/>
</dbReference>
<dbReference type="EMBL" id="CP117167">
    <property type="protein sequence ID" value="WCT14625.1"/>
    <property type="molecule type" value="Genomic_DNA"/>
</dbReference>
<accession>A0ABY7TDN7</accession>
<reference evidence="4 5" key="1">
    <citation type="submission" date="2023-02" db="EMBL/GenBank/DDBJ databases">
        <title>Genome sequence of Mucilaginibacter jinjuensis strain KACC 16571.</title>
        <authorList>
            <person name="Kim S."/>
            <person name="Heo J."/>
            <person name="Kwon S.-W."/>
        </authorList>
    </citation>
    <scope>NUCLEOTIDE SEQUENCE [LARGE SCALE GENOMIC DNA]</scope>
    <source>
        <strain evidence="4 5">KACC 16571</strain>
    </source>
</reference>
<evidence type="ECO:0000313" key="4">
    <source>
        <dbReference type="EMBL" id="WCT14625.1"/>
    </source>
</evidence>
<organism evidence="4 5">
    <name type="scientific">Mucilaginibacter jinjuensis</name>
    <dbReference type="NCBI Taxonomy" id="1176721"/>
    <lineage>
        <taxon>Bacteria</taxon>
        <taxon>Pseudomonadati</taxon>
        <taxon>Bacteroidota</taxon>
        <taxon>Sphingobacteriia</taxon>
        <taxon>Sphingobacteriales</taxon>
        <taxon>Sphingobacteriaceae</taxon>
        <taxon>Mucilaginibacter</taxon>
    </lineage>
</organism>
<name>A0ABY7TDN7_9SPHI</name>
<dbReference type="PANTHER" id="PTHR43877">
    <property type="entry name" value="AMINOALKYLPHOSPHONATE N-ACETYLTRANSFERASE-RELATED-RELATED"/>
    <property type="match status" value="1"/>
</dbReference>
<dbReference type="PROSITE" id="PS51186">
    <property type="entry name" value="GNAT"/>
    <property type="match status" value="1"/>
</dbReference>
<dbReference type="Proteomes" id="UP001216139">
    <property type="component" value="Chromosome"/>
</dbReference>
<feature type="domain" description="N-acetyltransferase" evidence="3">
    <location>
        <begin position="5"/>
        <end position="146"/>
    </location>
</feature>
<keyword evidence="1" id="KW-0808">Transferase</keyword>
<dbReference type="InterPro" id="IPR016181">
    <property type="entry name" value="Acyl_CoA_acyltransferase"/>
</dbReference>
<evidence type="ECO:0000259" key="3">
    <source>
        <dbReference type="PROSITE" id="PS51186"/>
    </source>
</evidence>
<evidence type="ECO:0000313" key="5">
    <source>
        <dbReference type="Proteomes" id="UP001216139"/>
    </source>
</evidence>